<feature type="signal peptide" evidence="1">
    <location>
        <begin position="1"/>
        <end position="19"/>
    </location>
</feature>
<reference evidence="2 3" key="1">
    <citation type="journal article" date="2014" name="Nat. Commun.">
        <title>Klebsormidium flaccidum genome reveals primary factors for plant terrestrial adaptation.</title>
        <authorList>
            <person name="Hori K."/>
            <person name="Maruyama F."/>
            <person name="Fujisawa T."/>
            <person name="Togashi T."/>
            <person name="Yamamoto N."/>
            <person name="Seo M."/>
            <person name="Sato S."/>
            <person name="Yamada T."/>
            <person name="Mori H."/>
            <person name="Tajima N."/>
            <person name="Moriyama T."/>
            <person name="Ikeuchi M."/>
            <person name="Watanabe M."/>
            <person name="Wada H."/>
            <person name="Kobayashi K."/>
            <person name="Saito M."/>
            <person name="Masuda T."/>
            <person name="Sasaki-Sekimoto Y."/>
            <person name="Mashiguchi K."/>
            <person name="Awai K."/>
            <person name="Shimojima M."/>
            <person name="Masuda S."/>
            <person name="Iwai M."/>
            <person name="Nobusawa T."/>
            <person name="Narise T."/>
            <person name="Kondo S."/>
            <person name="Saito H."/>
            <person name="Sato R."/>
            <person name="Murakawa M."/>
            <person name="Ihara Y."/>
            <person name="Oshima-Yamada Y."/>
            <person name="Ohtaka K."/>
            <person name="Satoh M."/>
            <person name="Sonobe K."/>
            <person name="Ishii M."/>
            <person name="Ohtani R."/>
            <person name="Kanamori-Sato M."/>
            <person name="Honoki R."/>
            <person name="Miyazaki D."/>
            <person name="Mochizuki H."/>
            <person name="Umetsu J."/>
            <person name="Higashi K."/>
            <person name="Shibata D."/>
            <person name="Kamiya Y."/>
            <person name="Sato N."/>
            <person name="Nakamura Y."/>
            <person name="Tabata S."/>
            <person name="Ida S."/>
            <person name="Kurokawa K."/>
            <person name="Ohta H."/>
        </authorList>
    </citation>
    <scope>NUCLEOTIDE SEQUENCE [LARGE SCALE GENOMIC DNA]</scope>
    <source>
        <strain evidence="2 3">NIES-2285</strain>
    </source>
</reference>
<sequence>MAVRTAVLLLVLGVACSEARRPIEDIGSYAEPCDLYGAPYSCYEANGRNPVCCKSRFCQLAPDGRAECGPLCDPLSRAPGACFNNDKTKFVCCSFAHPCPANPGPEPTCFSIPVKTLHTQTLAPVHTHTMTLAPLHTQLLEPNPTPACDPSSGQPNQCFNRNLDASKCCPEACAADPGDLPACA</sequence>
<gene>
    <name evidence="2" type="ORF">KFL_000630265</name>
</gene>
<organism evidence="2 3">
    <name type="scientific">Klebsormidium nitens</name>
    <name type="common">Green alga</name>
    <name type="synonym">Ulothrix nitens</name>
    <dbReference type="NCBI Taxonomy" id="105231"/>
    <lineage>
        <taxon>Eukaryota</taxon>
        <taxon>Viridiplantae</taxon>
        <taxon>Streptophyta</taxon>
        <taxon>Klebsormidiophyceae</taxon>
        <taxon>Klebsormidiales</taxon>
        <taxon>Klebsormidiaceae</taxon>
        <taxon>Klebsormidium</taxon>
    </lineage>
</organism>
<keyword evidence="1" id="KW-0732">Signal</keyword>
<keyword evidence="3" id="KW-1185">Reference proteome</keyword>
<protein>
    <submittedName>
        <fullName evidence="2">Uncharacterized protein</fullName>
    </submittedName>
</protein>
<feature type="chain" id="PRO_5012259823" evidence="1">
    <location>
        <begin position="20"/>
        <end position="184"/>
    </location>
</feature>
<dbReference type="AlphaFoldDB" id="A0A1Y1HQB1"/>
<evidence type="ECO:0000313" key="2">
    <source>
        <dbReference type="EMBL" id="GAQ80824.1"/>
    </source>
</evidence>
<name>A0A1Y1HQB1_KLENI</name>
<accession>A0A1Y1HQB1</accession>
<evidence type="ECO:0000313" key="3">
    <source>
        <dbReference type="Proteomes" id="UP000054558"/>
    </source>
</evidence>
<dbReference type="PROSITE" id="PS51257">
    <property type="entry name" value="PROKAR_LIPOPROTEIN"/>
    <property type="match status" value="1"/>
</dbReference>
<evidence type="ECO:0000256" key="1">
    <source>
        <dbReference type="SAM" id="SignalP"/>
    </source>
</evidence>
<dbReference type="Proteomes" id="UP000054558">
    <property type="component" value="Unassembled WGS sequence"/>
</dbReference>
<dbReference type="EMBL" id="DF237012">
    <property type="protein sequence ID" value="GAQ80824.1"/>
    <property type="molecule type" value="Genomic_DNA"/>
</dbReference>
<proteinExistence type="predicted"/>